<dbReference type="CDD" id="cd01949">
    <property type="entry name" value="GGDEF"/>
    <property type="match status" value="1"/>
</dbReference>
<dbReference type="GO" id="GO:1902201">
    <property type="term" value="P:negative regulation of bacterial-type flagellum-dependent cell motility"/>
    <property type="evidence" value="ECO:0007669"/>
    <property type="project" value="TreeGrafter"/>
</dbReference>
<feature type="modified residue" description="4-aspartylphosphate" evidence="5">
    <location>
        <position position="312"/>
    </location>
</feature>
<gene>
    <name evidence="8" type="ORF">D6C00_05710</name>
</gene>
<organism evidence="8 9">
    <name type="scientific">Thiohalobacter thiocyanaticus</name>
    <dbReference type="NCBI Taxonomy" id="585455"/>
    <lineage>
        <taxon>Bacteria</taxon>
        <taxon>Pseudomonadati</taxon>
        <taxon>Pseudomonadota</taxon>
        <taxon>Gammaproteobacteria</taxon>
        <taxon>Thiohalobacterales</taxon>
        <taxon>Thiohalobacteraceae</taxon>
        <taxon>Thiohalobacter</taxon>
    </lineage>
</organism>
<name>A0A426QIB7_9GAMM</name>
<dbReference type="CDD" id="cd00156">
    <property type="entry name" value="REC"/>
    <property type="match status" value="1"/>
</dbReference>
<keyword evidence="5" id="KW-0597">Phosphoprotein</keyword>
<dbReference type="PANTHER" id="PTHR45138:SF9">
    <property type="entry name" value="DIGUANYLATE CYCLASE DGCM-RELATED"/>
    <property type="match status" value="1"/>
</dbReference>
<dbReference type="InterPro" id="IPR043128">
    <property type="entry name" value="Rev_trsase/Diguanyl_cyclase"/>
</dbReference>
<keyword evidence="3" id="KW-0902">Two-component regulatory system</keyword>
<evidence type="ECO:0000256" key="2">
    <source>
        <dbReference type="ARBA" id="ARBA00012528"/>
    </source>
</evidence>
<evidence type="ECO:0000256" key="5">
    <source>
        <dbReference type="PROSITE-ProRule" id="PRU00169"/>
    </source>
</evidence>
<dbReference type="FunFam" id="3.30.70.270:FF:000001">
    <property type="entry name" value="Diguanylate cyclase domain protein"/>
    <property type="match status" value="1"/>
</dbReference>
<dbReference type="Gene3D" id="3.40.50.2300">
    <property type="match status" value="2"/>
</dbReference>
<dbReference type="GO" id="GO:0043709">
    <property type="term" value="P:cell adhesion involved in single-species biofilm formation"/>
    <property type="evidence" value="ECO:0007669"/>
    <property type="project" value="TreeGrafter"/>
</dbReference>
<accession>A0A426QIB7</accession>
<dbReference type="SUPFAM" id="SSF47226">
    <property type="entry name" value="Histidine-containing phosphotransfer domain, HPT domain"/>
    <property type="match status" value="1"/>
</dbReference>
<dbReference type="RefSeq" id="WP_125180817.1">
    <property type="nucleotide sequence ID" value="NZ_QZMU01000001.1"/>
</dbReference>
<dbReference type="InterPro" id="IPR001789">
    <property type="entry name" value="Sig_transdc_resp-reg_receiver"/>
</dbReference>
<dbReference type="GO" id="GO:0004672">
    <property type="term" value="F:protein kinase activity"/>
    <property type="evidence" value="ECO:0007669"/>
    <property type="project" value="UniProtKB-ARBA"/>
</dbReference>
<feature type="domain" description="Response regulatory" evidence="6">
    <location>
        <begin position="263"/>
        <end position="379"/>
    </location>
</feature>
<evidence type="ECO:0000259" key="7">
    <source>
        <dbReference type="PROSITE" id="PS50887"/>
    </source>
</evidence>
<dbReference type="GO" id="GO:0005886">
    <property type="term" value="C:plasma membrane"/>
    <property type="evidence" value="ECO:0007669"/>
    <property type="project" value="TreeGrafter"/>
</dbReference>
<protein>
    <recommendedName>
        <fullName evidence="2">diguanylate cyclase</fullName>
        <ecNumber evidence="2">2.7.7.65</ecNumber>
    </recommendedName>
</protein>
<comment type="caution">
    <text evidence="8">The sequence shown here is derived from an EMBL/GenBank/DDBJ whole genome shotgun (WGS) entry which is preliminary data.</text>
</comment>
<evidence type="ECO:0000256" key="4">
    <source>
        <dbReference type="ARBA" id="ARBA00034247"/>
    </source>
</evidence>
<feature type="domain" description="GGDEF" evidence="7">
    <location>
        <begin position="419"/>
        <end position="553"/>
    </location>
</feature>
<dbReference type="InterPro" id="IPR050469">
    <property type="entry name" value="Diguanylate_Cyclase"/>
</dbReference>
<dbReference type="InterPro" id="IPR029787">
    <property type="entry name" value="Nucleotide_cyclase"/>
</dbReference>
<dbReference type="Pfam" id="PF00072">
    <property type="entry name" value="Response_reg"/>
    <property type="match status" value="1"/>
</dbReference>
<dbReference type="Gene3D" id="1.20.120.160">
    <property type="entry name" value="HPT domain"/>
    <property type="match status" value="1"/>
</dbReference>
<dbReference type="GO" id="GO:0000160">
    <property type="term" value="P:phosphorelay signal transduction system"/>
    <property type="evidence" value="ECO:0007669"/>
    <property type="project" value="UniProtKB-KW"/>
</dbReference>
<dbReference type="Pfam" id="PF01627">
    <property type="entry name" value="Hpt"/>
    <property type="match status" value="1"/>
</dbReference>
<dbReference type="Gene3D" id="3.30.70.270">
    <property type="match status" value="1"/>
</dbReference>
<evidence type="ECO:0000259" key="6">
    <source>
        <dbReference type="PROSITE" id="PS50110"/>
    </source>
</evidence>
<dbReference type="AlphaFoldDB" id="A0A426QIB7"/>
<evidence type="ECO:0000313" key="9">
    <source>
        <dbReference type="Proteomes" id="UP000287798"/>
    </source>
</evidence>
<dbReference type="SMART" id="SM00267">
    <property type="entry name" value="GGDEF"/>
    <property type="match status" value="1"/>
</dbReference>
<dbReference type="EMBL" id="QZMU01000001">
    <property type="protein sequence ID" value="RRQ21485.1"/>
    <property type="molecule type" value="Genomic_DNA"/>
</dbReference>
<comment type="cofactor">
    <cofactor evidence="1">
        <name>Mg(2+)</name>
        <dbReference type="ChEBI" id="CHEBI:18420"/>
    </cofactor>
</comment>
<dbReference type="NCBIfam" id="TIGR00254">
    <property type="entry name" value="GGDEF"/>
    <property type="match status" value="1"/>
</dbReference>
<dbReference type="SMART" id="SM00448">
    <property type="entry name" value="REC"/>
    <property type="match status" value="1"/>
</dbReference>
<dbReference type="InterPro" id="IPR036641">
    <property type="entry name" value="HPT_dom_sf"/>
</dbReference>
<evidence type="ECO:0000256" key="3">
    <source>
        <dbReference type="ARBA" id="ARBA00023012"/>
    </source>
</evidence>
<dbReference type="PROSITE" id="PS50110">
    <property type="entry name" value="RESPONSE_REGULATORY"/>
    <property type="match status" value="1"/>
</dbReference>
<proteinExistence type="predicted"/>
<dbReference type="InterPro" id="IPR008207">
    <property type="entry name" value="Sig_transdc_His_kin_Hpt_dom"/>
</dbReference>
<comment type="catalytic activity">
    <reaction evidence="4">
        <text>2 GTP = 3',3'-c-di-GMP + 2 diphosphate</text>
        <dbReference type="Rhea" id="RHEA:24898"/>
        <dbReference type="ChEBI" id="CHEBI:33019"/>
        <dbReference type="ChEBI" id="CHEBI:37565"/>
        <dbReference type="ChEBI" id="CHEBI:58805"/>
        <dbReference type="EC" id="2.7.7.65"/>
    </reaction>
</comment>
<dbReference type="PROSITE" id="PS50887">
    <property type="entry name" value="GGDEF"/>
    <property type="match status" value="1"/>
</dbReference>
<sequence length="554" mass="61532">MATAGDKRDVQAQLQVLRERYSEALPQRLAGLNEYWQQLCRDGWRGALAETLLRELHSLAGGSPTFGYPELGQTARAMEYQLQQWVDQGGLPRREECESFRGRIQSLMHLASIVPVQSGPLPRVQPDPAPVRGERLVYLYSELQAEDLARLIEPLQHFGYLARALPEVQALAEAVDRAPPLVLVCGADTGSADSHLMEWLRRFQAGRAVPVPVIFIARDSSFEARLQAVRVGGYAYLPPPLEISELVERLDGLTAESEQAPYRVLLVDDDVALAQHYALVLEEAGMAVELVHAPEGLLERLEAFRPDLVLMDLYLPTCTGIELARVIRQDRSYVGMPIVFLSTETDVERQLEALYTGGDDFLTKPIGDLHLVSAVRSRARRSRVLDSVVSRDSLTGLLKHTRIKEVLETEIERARRSGRPLAVAMIDLDRFKEVNDTHGHQSGDTVLKSLGRLLRERLRSGDSAGRYGGEEFLAVLPDTDAGGAHKVLDDIRRAFDVIEYDSDTSGQVFRVTLSAGVAVCPDCPDATQLTEAADRALYRAKENGRDRVELAEDQ</sequence>
<dbReference type="Proteomes" id="UP000287798">
    <property type="component" value="Unassembled WGS sequence"/>
</dbReference>
<dbReference type="PANTHER" id="PTHR45138">
    <property type="entry name" value="REGULATORY COMPONENTS OF SENSORY TRANSDUCTION SYSTEM"/>
    <property type="match status" value="1"/>
</dbReference>
<dbReference type="InterPro" id="IPR011006">
    <property type="entry name" value="CheY-like_superfamily"/>
</dbReference>
<dbReference type="Pfam" id="PF00990">
    <property type="entry name" value="GGDEF"/>
    <property type="match status" value="1"/>
</dbReference>
<dbReference type="GO" id="GO:0052621">
    <property type="term" value="F:diguanylate cyclase activity"/>
    <property type="evidence" value="ECO:0007669"/>
    <property type="project" value="UniProtKB-EC"/>
</dbReference>
<dbReference type="OrthoDB" id="9812260at2"/>
<reference evidence="8 9" key="1">
    <citation type="journal article" date="2010" name="Int. J. Syst. Evol. Microbiol.">
        <title>Thiohalobacter thiocyanaticus gen. nov., sp. nov., a moderately halophilic, sulfur-oxidizing gammaproteobacterium from hypersaline lakes, that utilizes thiocyanate.</title>
        <authorList>
            <person name="Sorokin D.Y."/>
            <person name="Kovaleva O.L."/>
            <person name="Tourova T.P."/>
            <person name="Muyzer G."/>
        </authorList>
    </citation>
    <scope>NUCLEOTIDE SEQUENCE [LARGE SCALE GENOMIC DNA]</scope>
    <source>
        <strain evidence="8 9">Hrh1</strain>
    </source>
</reference>
<dbReference type="EC" id="2.7.7.65" evidence="2"/>
<evidence type="ECO:0000256" key="1">
    <source>
        <dbReference type="ARBA" id="ARBA00001946"/>
    </source>
</evidence>
<evidence type="ECO:0000313" key="8">
    <source>
        <dbReference type="EMBL" id="RRQ21485.1"/>
    </source>
</evidence>
<keyword evidence="9" id="KW-1185">Reference proteome</keyword>
<dbReference type="SUPFAM" id="SSF52172">
    <property type="entry name" value="CheY-like"/>
    <property type="match status" value="2"/>
</dbReference>
<dbReference type="InterPro" id="IPR000160">
    <property type="entry name" value="GGDEF_dom"/>
</dbReference>
<dbReference type="SUPFAM" id="SSF55073">
    <property type="entry name" value="Nucleotide cyclase"/>
    <property type="match status" value="1"/>
</dbReference>